<dbReference type="InterPro" id="IPR023214">
    <property type="entry name" value="HAD_sf"/>
</dbReference>
<organism evidence="5">
    <name type="scientific">marine sediment metagenome</name>
    <dbReference type="NCBI Taxonomy" id="412755"/>
    <lineage>
        <taxon>unclassified sequences</taxon>
        <taxon>metagenomes</taxon>
        <taxon>ecological metagenomes</taxon>
    </lineage>
</organism>
<dbReference type="GO" id="GO:0044281">
    <property type="term" value="P:small molecule metabolic process"/>
    <property type="evidence" value="ECO:0007669"/>
    <property type="project" value="UniProtKB-ARBA"/>
</dbReference>
<dbReference type="PANTHER" id="PTHR46470">
    <property type="entry name" value="N-ACYLNEURAMINATE-9-PHOSPHATASE"/>
    <property type="match status" value="1"/>
</dbReference>
<accession>X0XEB3</accession>
<evidence type="ECO:0000313" key="5">
    <source>
        <dbReference type="EMBL" id="GAG33757.1"/>
    </source>
</evidence>
<dbReference type="InterPro" id="IPR006439">
    <property type="entry name" value="HAD-SF_hydro_IA"/>
</dbReference>
<proteinExistence type="predicted"/>
<reference evidence="5" key="1">
    <citation type="journal article" date="2014" name="Front. Microbiol.">
        <title>High frequency of phylogenetically diverse reductive dehalogenase-homologous genes in deep subseafloor sedimentary metagenomes.</title>
        <authorList>
            <person name="Kawai M."/>
            <person name="Futagami T."/>
            <person name="Toyoda A."/>
            <person name="Takaki Y."/>
            <person name="Nishi S."/>
            <person name="Hori S."/>
            <person name="Arai W."/>
            <person name="Tsubouchi T."/>
            <person name="Morono Y."/>
            <person name="Uchiyama I."/>
            <person name="Ito T."/>
            <person name="Fujiyama A."/>
            <person name="Inagaki F."/>
            <person name="Takami H."/>
        </authorList>
    </citation>
    <scope>NUCLEOTIDE SEQUENCE</scope>
    <source>
        <strain evidence="5">Expedition CK06-06</strain>
    </source>
</reference>
<name>X0XEB3_9ZZZZ</name>
<feature type="non-terminal residue" evidence="5">
    <location>
        <position position="1"/>
    </location>
</feature>
<evidence type="ECO:0000256" key="1">
    <source>
        <dbReference type="ARBA" id="ARBA00001946"/>
    </source>
</evidence>
<evidence type="ECO:0000256" key="4">
    <source>
        <dbReference type="ARBA" id="ARBA00022842"/>
    </source>
</evidence>
<keyword evidence="3" id="KW-0378">Hydrolase</keyword>
<dbReference type="InterPro" id="IPR051400">
    <property type="entry name" value="HAD-like_hydrolase"/>
</dbReference>
<evidence type="ECO:0008006" key="6">
    <source>
        <dbReference type="Google" id="ProtNLM"/>
    </source>
</evidence>
<protein>
    <recommendedName>
        <fullName evidence="6">HAD family hydrolase</fullName>
    </recommendedName>
</protein>
<dbReference type="GO" id="GO:0016791">
    <property type="term" value="F:phosphatase activity"/>
    <property type="evidence" value="ECO:0007669"/>
    <property type="project" value="TreeGrafter"/>
</dbReference>
<dbReference type="PANTHER" id="PTHR46470:SF2">
    <property type="entry name" value="GLYCERALDEHYDE 3-PHOSPHATE PHOSPHATASE"/>
    <property type="match status" value="1"/>
</dbReference>
<dbReference type="Gene3D" id="3.40.50.1000">
    <property type="entry name" value="HAD superfamily/HAD-like"/>
    <property type="match status" value="1"/>
</dbReference>
<dbReference type="NCBIfam" id="TIGR01549">
    <property type="entry name" value="HAD-SF-IA-v1"/>
    <property type="match status" value="1"/>
</dbReference>
<evidence type="ECO:0000256" key="2">
    <source>
        <dbReference type="ARBA" id="ARBA00022723"/>
    </source>
</evidence>
<keyword evidence="2" id="KW-0479">Metal-binding</keyword>
<evidence type="ECO:0000256" key="3">
    <source>
        <dbReference type="ARBA" id="ARBA00022801"/>
    </source>
</evidence>
<gene>
    <name evidence="5" type="ORF">S01H1_66836</name>
</gene>
<sequence length="142" mass="15230">LAADSISALELARSHARLGLITDGPAQSQWNKIRVLGIEDYFDVVVVTADIGASKPDRMAFEAVGAPSGASVAYVGDNPRKDFDTPRSMGWTVARVRRVGGLHFDATSQNVGVFDTALAATTWTVGELERDSDAARRGEQMH</sequence>
<dbReference type="InterPro" id="IPR041492">
    <property type="entry name" value="HAD_2"/>
</dbReference>
<comment type="caution">
    <text evidence="5">The sequence shown here is derived from an EMBL/GenBank/DDBJ whole genome shotgun (WGS) entry which is preliminary data.</text>
</comment>
<comment type="cofactor">
    <cofactor evidence="1">
        <name>Mg(2+)</name>
        <dbReference type="ChEBI" id="CHEBI:18420"/>
    </cofactor>
</comment>
<dbReference type="Pfam" id="PF13419">
    <property type="entry name" value="HAD_2"/>
    <property type="match status" value="1"/>
</dbReference>
<dbReference type="SUPFAM" id="SSF56784">
    <property type="entry name" value="HAD-like"/>
    <property type="match status" value="1"/>
</dbReference>
<keyword evidence="4" id="KW-0460">Magnesium</keyword>
<dbReference type="GO" id="GO:0046872">
    <property type="term" value="F:metal ion binding"/>
    <property type="evidence" value="ECO:0007669"/>
    <property type="project" value="UniProtKB-KW"/>
</dbReference>
<dbReference type="EMBL" id="BARS01044212">
    <property type="protein sequence ID" value="GAG33757.1"/>
    <property type="molecule type" value="Genomic_DNA"/>
</dbReference>
<dbReference type="InterPro" id="IPR036412">
    <property type="entry name" value="HAD-like_sf"/>
</dbReference>
<dbReference type="AlphaFoldDB" id="X0XEB3"/>